<evidence type="ECO:0000313" key="2">
    <source>
        <dbReference type="EMBL" id="GEZ33846.1"/>
    </source>
</evidence>
<sequence>MPLSKKKEKVDVTRGKGIKLLSQVALTEEAQFEEVRKKSMRDFHKTHLSGSGTVTKTAPSIAKIKPSITNEGTGIKPGVLDVTDEESYESEAESWGNDKDDINNEQDSRSEESDKENDNNDKNTQSNSEKETEVPVTSSSHSSDLAAKFLNFTNIPTIDAEIVSPMDVHVHHERKTSKDAEPAKGPKAKELQSDSSKGDKSQSKSSGKSIQLEEPEFEVADSDMPQDQEENPNYYDEEPKEKVASKRT</sequence>
<feature type="compositionally biased region" description="Basic and acidic residues" evidence="1">
    <location>
        <begin position="176"/>
        <end position="202"/>
    </location>
</feature>
<reference evidence="2" key="1">
    <citation type="journal article" date="2019" name="Sci. Rep.">
        <title>Draft genome of Tanacetum cinerariifolium, the natural source of mosquito coil.</title>
        <authorList>
            <person name="Yamashiro T."/>
            <person name="Shiraishi A."/>
            <person name="Satake H."/>
            <person name="Nakayama K."/>
        </authorList>
    </citation>
    <scope>NUCLEOTIDE SEQUENCE</scope>
</reference>
<name>A0A699IAY4_TANCI</name>
<proteinExistence type="predicted"/>
<feature type="compositionally biased region" description="Acidic residues" evidence="1">
    <location>
        <begin position="82"/>
        <end position="92"/>
    </location>
</feature>
<gene>
    <name evidence="2" type="ORF">Tci_505819</name>
</gene>
<dbReference type="AlphaFoldDB" id="A0A699IAY4"/>
<feature type="compositionally biased region" description="Basic and acidic residues" evidence="1">
    <location>
        <begin position="237"/>
        <end position="248"/>
    </location>
</feature>
<dbReference type="EMBL" id="BKCJ010267085">
    <property type="protein sequence ID" value="GEZ33846.1"/>
    <property type="molecule type" value="Genomic_DNA"/>
</dbReference>
<accession>A0A699IAY4</accession>
<organism evidence="2">
    <name type="scientific">Tanacetum cinerariifolium</name>
    <name type="common">Dalmatian daisy</name>
    <name type="synonym">Chrysanthemum cinerariifolium</name>
    <dbReference type="NCBI Taxonomy" id="118510"/>
    <lineage>
        <taxon>Eukaryota</taxon>
        <taxon>Viridiplantae</taxon>
        <taxon>Streptophyta</taxon>
        <taxon>Embryophyta</taxon>
        <taxon>Tracheophyta</taxon>
        <taxon>Spermatophyta</taxon>
        <taxon>Magnoliopsida</taxon>
        <taxon>eudicotyledons</taxon>
        <taxon>Gunneridae</taxon>
        <taxon>Pentapetalae</taxon>
        <taxon>asterids</taxon>
        <taxon>campanulids</taxon>
        <taxon>Asterales</taxon>
        <taxon>Asteraceae</taxon>
        <taxon>Asteroideae</taxon>
        <taxon>Anthemideae</taxon>
        <taxon>Anthemidinae</taxon>
        <taxon>Tanacetum</taxon>
    </lineage>
</organism>
<protein>
    <submittedName>
        <fullName evidence="2">Uncharacterized protein</fullName>
    </submittedName>
</protein>
<feature type="region of interest" description="Disordered" evidence="1">
    <location>
        <begin position="169"/>
        <end position="248"/>
    </location>
</feature>
<feature type="compositionally biased region" description="Acidic residues" evidence="1">
    <location>
        <begin position="213"/>
        <end position="236"/>
    </location>
</feature>
<evidence type="ECO:0000256" key="1">
    <source>
        <dbReference type="SAM" id="MobiDB-lite"/>
    </source>
</evidence>
<comment type="caution">
    <text evidence="2">The sequence shown here is derived from an EMBL/GenBank/DDBJ whole genome shotgun (WGS) entry which is preliminary data.</text>
</comment>
<feature type="region of interest" description="Disordered" evidence="1">
    <location>
        <begin position="62"/>
        <end position="143"/>
    </location>
</feature>
<feature type="compositionally biased region" description="Basic and acidic residues" evidence="1">
    <location>
        <begin position="96"/>
        <end position="121"/>
    </location>
</feature>